<evidence type="ECO:0000256" key="5">
    <source>
        <dbReference type="HAMAP-Rule" id="MF_01024"/>
    </source>
</evidence>
<dbReference type="InterPro" id="IPR016161">
    <property type="entry name" value="Ald_DH/histidinol_DH"/>
</dbReference>
<dbReference type="GO" id="GO:0008270">
    <property type="term" value="F:zinc ion binding"/>
    <property type="evidence" value="ECO:0007669"/>
    <property type="project" value="UniProtKB-UniRule"/>
</dbReference>
<reference evidence="12 13" key="1">
    <citation type="submission" date="2020-04" db="EMBL/GenBank/DDBJ databases">
        <title>Genome sequencing of novel species.</title>
        <authorList>
            <person name="Heo J."/>
            <person name="Kim S.-J."/>
            <person name="Kim J.-S."/>
            <person name="Hong S.-B."/>
            <person name="Kwon S.-W."/>
        </authorList>
    </citation>
    <scope>NUCLEOTIDE SEQUENCE [LARGE SCALE GENOMIC DNA]</scope>
    <source>
        <strain evidence="12 13">MFER-1</strain>
    </source>
</reference>
<dbReference type="KEGG" id="cheb:HH215_07265"/>
<evidence type="ECO:0000256" key="11">
    <source>
        <dbReference type="RuleBase" id="RU004175"/>
    </source>
</evidence>
<protein>
    <recommendedName>
        <fullName evidence="5">Histidinol dehydrogenase</fullName>
        <shortName evidence="5">HDH</shortName>
        <ecNumber evidence="5">1.1.1.23</ecNumber>
    </recommendedName>
</protein>
<comment type="function">
    <text evidence="5">Catalyzes the sequential NAD-dependent oxidations of L-histidinol to L-histidinaldehyde and then to L-histidine.</text>
</comment>
<feature type="binding site" evidence="5 9">
    <location>
        <position position="247"/>
    </location>
    <ligand>
        <name>substrate</name>
    </ligand>
</feature>
<accession>A0A7Z2VSB0</accession>
<evidence type="ECO:0000256" key="7">
    <source>
        <dbReference type="PIRSR" id="PIRSR000099-1"/>
    </source>
</evidence>
<keyword evidence="13" id="KW-1185">Reference proteome</keyword>
<comment type="cofactor">
    <cofactor evidence="5 10">
        <name>Zn(2+)</name>
        <dbReference type="ChEBI" id="CHEBI:29105"/>
    </cofactor>
    <text evidence="5 10">Binds 1 zinc ion per subunit.</text>
</comment>
<dbReference type="EC" id="1.1.1.23" evidence="5"/>
<dbReference type="Gene3D" id="1.20.5.1300">
    <property type="match status" value="1"/>
</dbReference>
<dbReference type="InterPro" id="IPR012131">
    <property type="entry name" value="Hstdl_DH"/>
</dbReference>
<evidence type="ECO:0000313" key="13">
    <source>
        <dbReference type="Proteomes" id="UP000502248"/>
    </source>
</evidence>
<organism evidence="12 13">
    <name type="scientific">Cohnella herbarum</name>
    <dbReference type="NCBI Taxonomy" id="2728023"/>
    <lineage>
        <taxon>Bacteria</taxon>
        <taxon>Bacillati</taxon>
        <taxon>Bacillota</taxon>
        <taxon>Bacilli</taxon>
        <taxon>Bacillales</taxon>
        <taxon>Paenibacillaceae</taxon>
        <taxon>Cohnella</taxon>
    </lineage>
</organism>
<keyword evidence="3 5" id="KW-0862">Zinc</keyword>
<feature type="binding site" evidence="5 10">
    <location>
        <position position="250"/>
    </location>
    <ligand>
        <name>Zn(2+)</name>
        <dbReference type="ChEBI" id="CHEBI:29105"/>
    </ligand>
</feature>
<dbReference type="PIRSF" id="PIRSF000099">
    <property type="entry name" value="Histidinol_dh"/>
    <property type="match status" value="1"/>
</dbReference>
<dbReference type="PANTHER" id="PTHR21256:SF2">
    <property type="entry name" value="HISTIDINE BIOSYNTHESIS TRIFUNCTIONAL PROTEIN"/>
    <property type="match status" value="1"/>
</dbReference>
<feature type="active site" description="Proton acceptor" evidence="5 7">
    <location>
        <position position="316"/>
    </location>
</feature>
<evidence type="ECO:0000256" key="1">
    <source>
        <dbReference type="ARBA" id="ARBA00010178"/>
    </source>
</evidence>
<feature type="binding site" evidence="5 9">
    <location>
        <position position="408"/>
    </location>
    <ligand>
        <name>substrate</name>
    </ligand>
</feature>
<comment type="similarity">
    <text evidence="1 5 6 11">Belongs to the histidinol dehydrogenase family.</text>
</comment>
<keyword evidence="2 5" id="KW-0479">Metal-binding</keyword>
<evidence type="ECO:0000256" key="10">
    <source>
        <dbReference type="PIRSR" id="PIRSR000099-4"/>
    </source>
</evidence>
<feature type="binding site" evidence="5 9">
    <location>
        <position position="403"/>
    </location>
    <ligand>
        <name>substrate</name>
    </ligand>
</feature>
<evidence type="ECO:0000256" key="9">
    <source>
        <dbReference type="PIRSR" id="PIRSR000099-3"/>
    </source>
</evidence>
<feature type="binding site" evidence="5 10">
    <location>
        <position position="247"/>
    </location>
    <ligand>
        <name>Zn(2+)</name>
        <dbReference type="ChEBI" id="CHEBI:29105"/>
    </ligand>
</feature>
<feature type="binding site" evidence="5 9">
    <location>
        <position position="250"/>
    </location>
    <ligand>
        <name>substrate</name>
    </ligand>
</feature>
<dbReference type="RefSeq" id="WP_169284275.1">
    <property type="nucleotide sequence ID" value="NZ_CP051680.1"/>
</dbReference>
<dbReference type="EMBL" id="CP051680">
    <property type="protein sequence ID" value="QJD88035.1"/>
    <property type="molecule type" value="Genomic_DNA"/>
</dbReference>
<dbReference type="Proteomes" id="UP000502248">
    <property type="component" value="Chromosome"/>
</dbReference>
<dbReference type="PRINTS" id="PR00083">
    <property type="entry name" value="HOLDHDRGNASE"/>
</dbReference>
<dbReference type="HAMAP" id="MF_01024">
    <property type="entry name" value="HisD"/>
    <property type="match status" value="1"/>
</dbReference>
<feature type="binding site" evidence="5 10">
    <location>
        <position position="349"/>
    </location>
    <ligand>
        <name>Zn(2+)</name>
        <dbReference type="ChEBI" id="CHEBI:29105"/>
    </ligand>
</feature>
<dbReference type="UniPathway" id="UPA00031">
    <property type="reaction ID" value="UER00014"/>
</dbReference>
<keyword evidence="5" id="KW-0368">Histidine biosynthesis</keyword>
<dbReference type="GO" id="GO:0005829">
    <property type="term" value="C:cytosol"/>
    <property type="evidence" value="ECO:0007669"/>
    <property type="project" value="TreeGrafter"/>
</dbReference>
<dbReference type="AlphaFoldDB" id="A0A7Z2VSB0"/>
<dbReference type="CDD" id="cd06572">
    <property type="entry name" value="Histidinol_dh"/>
    <property type="match status" value="1"/>
</dbReference>
<feature type="binding site" evidence="5 10">
    <location>
        <position position="408"/>
    </location>
    <ligand>
        <name>Zn(2+)</name>
        <dbReference type="ChEBI" id="CHEBI:29105"/>
    </ligand>
</feature>
<feature type="binding site" evidence="5 8">
    <location>
        <position position="202"/>
    </location>
    <ligand>
        <name>NAD(+)</name>
        <dbReference type="ChEBI" id="CHEBI:57540"/>
    </ligand>
</feature>
<evidence type="ECO:0000256" key="6">
    <source>
        <dbReference type="PIRNR" id="PIRNR000099"/>
    </source>
</evidence>
<dbReference type="SUPFAM" id="SSF53720">
    <property type="entry name" value="ALDH-like"/>
    <property type="match status" value="1"/>
</dbReference>
<dbReference type="FunFam" id="3.40.50.1980:FF:000001">
    <property type="entry name" value="Histidinol dehydrogenase"/>
    <property type="match status" value="1"/>
</dbReference>
<dbReference type="PANTHER" id="PTHR21256">
    <property type="entry name" value="HISTIDINOL DEHYDROGENASE HDH"/>
    <property type="match status" value="1"/>
</dbReference>
<comment type="catalytic activity">
    <reaction evidence="5">
        <text>L-histidinol + 2 NAD(+) + H2O = L-histidine + 2 NADH + 3 H(+)</text>
        <dbReference type="Rhea" id="RHEA:20641"/>
        <dbReference type="ChEBI" id="CHEBI:15377"/>
        <dbReference type="ChEBI" id="CHEBI:15378"/>
        <dbReference type="ChEBI" id="CHEBI:57540"/>
        <dbReference type="ChEBI" id="CHEBI:57595"/>
        <dbReference type="ChEBI" id="CHEBI:57699"/>
        <dbReference type="ChEBI" id="CHEBI:57945"/>
        <dbReference type="EC" id="1.1.1.23"/>
    </reaction>
</comment>
<keyword evidence="5" id="KW-0028">Amino-acid biosynthesis</keyword>
<dbReference type="InterPro" id="IPR022695">
    <property type="entry name" value="Histidinol_DH_monofunct"/>
</dbReference>
<feature type="binding site" evidence="5 9">
    <location>
        <position position="225"/>
    </location>
    <ligand>
        <name>substrate</name>
    </ligand>
</feature>
<dbReference type="GO" id="GO:0004399">
    <property type="term" value="F:histidinol dehydrogenase activity"/>
    <property type="evidence" value="ECO:0007669"/>
    <property type="project" value="UniProtKB-UniRule"/>
</dbReference>
<feature type="binding site" evidence="5 8">
    <location>
        <position position="179"/>
    </location>
    <ligand>
        <name>NAD(+)</name>
        <dbReference type="ChEBI" id="CHEBI:57540"/>
    </ligand>
</feature>
<evidence type="ECO:0000256" key="2">
    <source>
        <dbReference type="ARBA" id="ARBA00022723"/>
    </source>
</evidence>
<evidence type="ECO:0000256" key="3">
    <source>
        <dbReference type="ARBA" id="ARBA00022833"/>
    </source>
</evidence>
<evidence type="ECO:0000256" key="4">
    <source>
        <dbReference type="ARBA" id="ARBA00023002"/>
    </source>
</evidence>
<dbReference type="FunFam" id="3.40.50.1980:FF:000026">
    <property type="entry name" value="Histidinol dehydrogenase"/>
    <property type="match status" value="1"/>
</dbReference>
<keyword evidence="5 8" id="KW-0520">NAD</keyword>
<evidence type="ECO:0000256" key="8">
    <source>
        <dbReference type="PIRSR" id="PIRSR000099-2"/>
    </source>
</evidence>
<name>A0A7Z2VSB0_9BACL</name>
<feature type="binding site" evidence="5 9">
    <location>
        <position position="316"/>
    </location>
    <ligand>
        <name>substrate</name>
    </ligand>
</feature>
<dbReference type="GO" id="GO:0051287">
    <property type="term" value="F:NAD binding"/>
    <property type="evidence" value="ECO:0007669"/>
    <property type="project" value="InterPro"/>
</dbReference>
<feature type="active site" description="Proton acceptor" evidence="5 7">
    <location>
        <position position="315"/>
    </location>
</feature>
<dbReference type="Pfam" id="PF00815">
    <property type="entry name" value="Histidinol_dh"/>
    <property type="match status" value="1"/>
</dbReference>
<gene>
    <name evidence="5 12" type="primary">hisD</name>
    <name evidence="12" type="ORF">HH215_07265</name>
</gene>
<keyword evidence="4 5" id="KW-0560">Oxidoreductase</keyword>
<feature type="binding site" evidence="5 8">
    <location>
        <position position="117"/>
    </location>
    <ligand>
        <name>NAD(+)</name>
        <dbReference type="ChEBI" id="CHEBI:57540"/>
    </ligand>
</feature>
<evidence type="ECO:0000313" key="12">
    <source>
        <dbReference type="EMBL" id="QJD88035.1"/>
    </source>
</evidence>
<feature type="binding site" evidence="5 9">
    <location>
        <position position="349"/>
    </location>
    <ligand>
        <name>substrate</name>
    </ligand>
</feature>
<dbReference type="Gene3D" id="3.40.50.1980">
    <property type="entry name" value="Nitrogenase molybdenum iron protein domain"/>
    <property type="match status" value="2"/>
</dbReference>
<dbReference type="GO" id="GO:0000105">
    <property type="term" value="P:L-histidine biosynthetic process"/>
    <property type="evidence" value="ECO:0007669"/>
    <property type="project" value="UniProtKB-UniRule"/>
</dbReference>
<sequence length="425" mass="46073">MQRQQLRANRSRASKGQDRREDVLNIIEQVKQNGDQALLEMTERFDRVKLAHLKVQPEEFDEAFEAIDDTLLDAIRSAIRNIRDYHERQVRQSWMNATESGTILGQLVRPLERVGIYVPGGTASYPSSVMMNAIPALVAGVEQIVMTTPPGKDGRMNAAVLVTARELGITEIFKVGGAQAIAALAYGTESIAKVDKITGPGNAFVAAAKREVYGDVDIDMIAGPSEVVILADETANPEFTAADLLAQAEHDPLASAILVTTSAALAEQVQEQVLSQLEHLNRKEIAAQSIDQWSAICIANSLDEAFDIVNELATEHLQLCIADPFERLGKVKHAGAVFIGNNSPVPIGDYYVGPNHVLPTSGRARFSSPLSVDDFIKKMSLVSYSRADMAANGHKIAALAEFEGLQGHAYSVKLRMANSEEGSGK</sequence>
<dbReference type="NCBIfam" id="TIGR00069">
    <property type="entry name" value="hisD"/>
    <property type="match status" value="1"/>
</dbReference>
<comment type="pathway">
    <text evidence="5">Amino-acid biosynthesis; L-histidine biosynthesis; L-histidine from 5-phospho-alpha-D-ribose 1-diphosphate: step 9/9.</text>
</comment>
<proteinExistence type="inferred from homology"/>